<protein>
    <submittedName>
        <fullName evidence="1">Uncharacterized protein</fullName>
    </submittedName>
</protein>
<evidence type="ECO:0000313" key="1">
    <source>
        <dbReference type="EMBL" id="TFK74817.1"/>
    </source>
</evidence>
<sequence length="54" mass="6557">MQRFQVAYNLKAIPEVQEYLNVAFENAKHHGDLQDLYRRRCVFVLWEITHFQCS</sequence>
<evidence type="ECO:0000313" key="2">
    <source>
        <dbReference type="Proteomes" id="UP000308600"/>
    </source>
</evidence>
<keyword evidence="2" id="KW-1185">Reference proteome</keyword>
<proteinExistence type="predicted"/>
<dbReference type="Proteomes" id="UP000308600">
    <property type="component" value="Unassembled WGS sequence"/>
</dbReference>
<dbReference type="EMBL" id="ML208266">
    <property type="protein sequence ID" value="TFK74817.1"/>
    <property type="molecule type" value="Genomic_DNA"/>
</dbReference>
<reference evidence="1 2" key="1">
    <citation type="journal article" date="2019" name="Nat. Ecol. Evol.">
        <title>Megaphylogeny resolves global patterns of mushroom evolution.</title>
        <authorList>
            <person name="Varga T."/>
            <person name="Krizsan K."/>
            <person name="Foldi C."/>
            <person name="Dima B."/>
            <person name="Sanchez-Garcia M."/>
            <person name="Sanchez-Ramirez S."/>
            <person name="Szollosi G.J."/>
            <person name="Szarkandi J.G."/>
            <person name="Papp V."/>
            <person name="Albert L."/>
            <person name="Andreopoulos W."/>
            <person name="Angelini C."/>
            <person name="Antonin V."/>
            <person name="Barry K.W."/>
            <person name="Bougher N.L."/>
            <person name="Buchanan P."/>
            <person name="Buyck B."/>
            <person name="Bense V."/>
            <person name="Catcheside P."/>
            <person name="Chovatia M."/>
            <person name="Cooper J."/>
            <person name="Damon W."/>
            <person name="Desjardin D."/>
            <person name="Finy P."/>
            <person name="Geml J."/>
            <person name="Haridas S."/>
            <person name="Hughes K."/>
            <person name="Justo A."/>
            <person name="Karasinski D."/>
            <person name="Kautmanova I."/>
            <person name="Kiss B."/>
            <person name="Kocsube S."/>
            <person name="Kotiranta H."/>
            <person name="LaButti K.M."/>
            <person name="Lechner B.E."/>
            <person name="Liimatainen K."/>
            <person name="Lipzen A."/>
            <person name="Lukacs Z."/>
            <person name="Mihaltcheva S."/>
            <person name="Morgado L.N."/>
            <person name="Niskanen T."/>
            <person name="Noordeloos M.E."/>
            <person name="Ohm R.A."/>
            <person name="Ortiz-Santana B."/>
            <person name="Ovrebo C."/>
            <person name="Racz N."/>
            <person name="Riley R."/>
            <person name="Savchenko A."/>
            <person name="Shiryaev A."/>
            <person name="Soop K."/>
            <person name="Spirin V."/>
            <person name="Szebenyi C."/>
            <person name="Tomsovsky M."/>
            <person name="Tulloss R.E."/>
            <person name="Uehling J."/>
            <person name="Grigoriev I.V."/>
            <person name="Vagvolgyi C."/>
            <person name="Papp T."/>
            <person name="Martin F.M."/>
            <person name="Miettinen O."/>
            <person name="Hibbett D.S."/>
            <person name="Nagy L.G."/>
        </authorList>
    </citation>
    <scope>NUCLEOTIDE SEQUENCE [LARGE SCALE GENOMIC DNA]</scope>
    <source>
        <strain evidence="1 2">NL-1719</strain>
    </source>
</reference>
<name>A0ACD3BB30_9AGAR</name>
<organism evidence="1 2">
    <name type="scientific">Pluteus cervinus</name>
    <dbReference type="NCBI Taxonomy" id="181527"/>
    <lineage>
        <taxon>Eukaryota</taxon>
        <taxon>Fungi</taxon>
        <taxon>Dikarya</taxon>
        <taxon>Basidiomycota</taxon>
        <taxon>Agaricomycotina</taxon>
        <taxon>Agaricomycetes</taxon>
        <taxon>Agaricomycetidae</taxon>
        <taxon>Agaricales</taxon>
        <taxon>Pluteineae</taxon>
        <taxon>Pluteaceae</taxon>
        <taxon>Pluteus</taxon>
    </lineage>
</organism>
<gene>
    <name evidence="1" type="ORF">BDN72DRAFT_832927</name>
</gene>
<accession>A0ACD3BB30</accession>